<dbReference type="AlphaFoldDB" id="A0AAN7SLV1"/>
<feature type="compositionally biased region" description="Polar residues" evidence="1">
    <location>
        <begin position="190"/>
        <end position="211"/>
    </location>
</feature>
<proteinExistence type="predicted"/>
<name>A0AAN7SLV1_9COLE</name>
<protein>
    <recommendedName>
        <fullName evidence="2">DUF7041 domain-containing protein</fullName>
    </recommendedName>
</protein>
<organism evidence="3 4">
    <name type="scientific">Aquatica leii</name>
    <dbReference type="NCBI Taxonomy" id="1421715"/>
    <lineage>
        <taxon>Eukaryota</taxon>
        <taxon>Metazoa</taxon>
        <taxon>Ecdysozoa</taxon>
        <taxon>Arthropoda</taxon>
        <taxon>Hexapoda</taxon>
        <taxon>Insecta</taxon>
        <taxon>Pterygota</taxon>
        <taxon>Neoptera</taxon>
        <taxon>Endopterygota</taxon>
        <taxon>Coleoptera</taxon>
        <taxon>Polyphaga</taxon>
        <taxon>Elateriformia</taxon>
        <taxon>Elateroidea</taxon>
        <taxon>Lampyridae</taxon>
        <taxon>Luciolinae</taxon>
        <taxon>Aquatica</taxon>
    </lineage>
</organism>
<feature type="domain" description="DUF7041" evidence="2">
    <location>
        <begin position="23"/>
        <end position="107"/>
    </location>
</feature>
<accession>A0AAN7SLV1</accession>
<gene>
    <name evidence="3" type="ORF">RN001_014023</name>
</gene>
<dbReference type="PANTHER" id="PTHR33327:SF3">
    <property type="entry name" value="RNA-DIRECTED DNA POLYMERASE"/>
    <property type="match status" value="1"/>
</dbReference>
<feature type="region of interest" description="Disordered" evidence="1">
    <location>
        <begin position="232"/>
        <end position="253"/>
    </location>
</feature>
<keyword evidence="4" id="KW-1185">Reference proteome</keyword>
<evidence type="ECO:0000259" key="2">
    <source>
        <dbReference type="Pfam" id="PF23055"/>
    </source>
</evidence>
<dbReference type="InterPro" id="IPR055469">
    <property type="entry name" value="DUF7041"/>
</dbReference>
<dbReference type="Pfam" id="PF23055">
    <property type="entry name" value="DUF7041"/>
    <property type="match status" value="1"/>
</dbReference>
<reference evidence="4" key="1">
    <citation type="submission" date="2023-01" db="EMBL/GenBank/DDBJ databases">
        <title>Key to firefly adult light organ development and bioluminescence: homeobox transcription factors regulate luciferase expression and transportation to peroxisome.</title>
        <authorList>
            <person name="Fu X."/>
        </authorList>
    </citation>
    <scope>NUCLEOTIDE SEQUENCE [LARGE SCALE GENOMIC DNA]</scope>
</reference>
<evidence type="ECO:0000256" key="1">
    <source>
        <dbReference type="SAM" id="MobiDB-lite"/>
    </source>
</evidence>
<evidence type="ECO:0000313" key="3">
    <source>
        <dbReference type="EMBL" id="KAK4874663.1"/>
    </source>
</evidence>
<evidence type="ECO:0000313" key="4">
    <source>
        <dbReference type="Proteomes" id="UP001353858"/>
    </source>
</evidence>
<dbReference type="PANTHER" id="PTHR33327">
    <property type="entry name" value="ENDONUCLEASE"/>
    <property type="match status" value="1"/>
</dbReference>
<sequence length="293" mass="32672">MAEEPEVVQVAPTTQIAATTVTLPPFWGNKVELWFVMAEAKFNLASPKITREETKFYHVISVLPPEIAGEVSDIITEPPGDKPYTNLKTAIIARTSLTETQKLKQLLAGQELGDRKPSQLLRHMKSLVNTQAIDEKIIKELFLQQMPVSIQPILVSLTLGLEQLAEVADKIIETTPSAIAPVAFQPETHPTTATISTRPRASTNTTPNVAQNGGEALGDLVRQLMKRIDGLEKQIRRQRSSSRHRNFSRSKSRERSVTSADDYCWYHAKFGAQSRKCRQPCSYNQKNLTPTQG</sequence>
<dbReference type="Proteomes" id="UP001353858">
    <property type="component" value="Unassembled WGS sequence"/>
</dbReference>
<comment type="caution">
    <text evidence="3">The sequence shown here is derived from an EMBL/GenBank/DDBJ whole genome shotgun (WGS) entry which is preliminary data.</text>
</comment>
<feature type="region of interest" description="Disordered" evidence="1">
    <location>
        <begin position="190"/>
        <end position="213"/>
    </location>
</feature>
<feature type="compositionally biased region" description="Basic residues" evidence="1">
    <location>
        <begin position="236"/>
        <end position="250"/>
    </location>
</feature>
<dbReference type="EMBL" id="JARPUR010000006">
    <property type="protein sequence ID" value="KAK4874663.1"/>
    <property type="molecule type" value="Genomic_DNA"/>
</dbReference>